<dbReference type="GO" id="GO:0005737">
    <property type="term" value="C:cytoplasm"/>
    <property type="evidence" value="ECO:0007669"/>
    <property type="project" value="TreeGrafter"/>
</dbReference>
<dbReference type="InterPro" id="IPR002110">
    <property type="entry name" value="Ankyrin_rpt"/>
</dbReference>
<reference evidence="4" key="2">
    <citation type="submission" date="2025-09" db="UniProtKB">
        <authorList>
            <consortium name="Ensembl"/>
        </authorList>
    </citation>
    <scope>IDENTIFICATION</scope>
</reference>
<keyword evidence="1" id="KW-0677">Repeat</keyword>
<dbReference type="PROSITE" id="PS50088">
    <property type="entry name" value="ANK_REPEAT"/>
    <property type="match status" value="1"/>
</dbReference>
<dbReference type="Proteomes" id="UP000694388">
    <property type="component" value="Unplaced"/>
</dbReference>
<reference evidence="4" key="1">
    <citation type="submission" date="2025-08" db="UniProtKB">
        <authorList>
            <consortium name="Ensembl"/>
        </authorList>
    </citation>
    <scope>IDENTIFICATION</scope>
</reference>
<accession>A0A8C4NC62</accession>
<evidence type="ECO:0000256" key="2">
    <source>
        <dbReference type="ARBA" id="ARBA00023043"/>
    </source>
</evidence>
<dbReference type="Pfam" id="PF12796">
    <property type="entry name" value="Ank_2"/>
    <property type="match status" value="1"/>
</dbReference>
<organism evidence="4 5">
    <name type="scientific">Eptatretus burgeri</name>
    <name type="common">Inshore hagfish</name>
    <dbReference type="NCBI Taxonomy" id="7764"/>
    <lineage>
        <taxon>Eukaryota</taxon>
        <taxon>Metazoa</taxon>
        <taxon>Chordata</taxon>
        <taxon>Craniata</taxon>
        <taxon>Vertebrata</taxon>
        <taxon>Cyclostomata</taxon>
        <taxon>Myxini</taxon>
        <taxon>Myxiniformes</taxon>
        <taxon>Myxinidae</taxon>
        <taxon>Eptatretinae</taxon>
        <taxon>Eptatretus</taxon>
    </lineage>
</organism>
<dbReference type="PANTHER" id="PTHR24198:SF176">
    <property type="entry name" value="ANKYRIN REPEAT AND SOCS BOX CONTAINING 14"/>
    <property type="match status" value="1"/>
</dbReference>
<dbReference type="SMART" id="SM00248">
    <property type="entry name" value="ANK"/>
    <property type="match status" value="2"/>
</dbReference>
<keyword evidence="5" id="KW-1185">Reference proteome</keyword>
<dbReference type="GeneTree" id="ENSGT00940000156550"/>
<dbReference type="PANTHER" id="PTHR24198">
    <property type="entry name" value="ANKYRIN REPEAT AND PROTEIN KINASE DOMAIN-CONTAINING PROTEIN"/>
    <property type="match status" value="1"/>
</dbReference>
<dbReference type="AlphaFoldDB" id="A0A8C4NC62"/>
<proteinExistence type="predicted"/>
<keyword evidence="2 3" id="KW-0040">ANK repeat</keyword>
<name>A0A8C4NC62_EPTBU</name>
<dbReference type="PROSITE" id="PS50297">
    <property type="entry name" value="ANK_REP_REGION"/>
    <property type="match status" value="1"/>
</dbReference>
<evidence type="ECO:0000313" key="4">
    <source>
        <dbReference type="Ensembl" id="ENSEBUP00000004535.1"/>
    </source>
</evidence>
<feature type="repeat" description="ANK" evidence="3">
    <location>
        <begin position="24"/>
        <end position="56"/>
    </location>
</feature>
<protein>
    <submittedName>
        <fullName evidence="4">Uncharacterized protein</fullName>
    </submittedName>
</protein>
<evidence type="ECO:0000256" key="3">
    <source>
        <dbReference type="PROSITE-ProRule" id="PRU00023"/>
    </source>
</evidence>
<evidence type="ECO:0000256" key="1">
    <source>
        <dbReference type="ARBA" id="ARBA00022737"/>
    </source>
</evidence>
<sequence length="250" mass="27771">MITLPFRALKKLIPVTNMAAVSASGLSPLHSAAEGGHPQCLELLLSSGFNVNFLLERRIYHSYNDHRLTALYFAVSNSDIVCSRILLQGNDLECLSIITDDEIMLRILLNHGYFSLELYCFDDFVFFASGVQFCEFVDPQWMHHLAAPAVCVLLEYVGQVHLCHKLRKVLAAQPEWSDICSILGKAFCFISLPIISHLPLCRLLHLVRAGICNLFGMPVIACATLHEGHCGICNIHQLMTADETTGLTSI</sequence>
<dbReference type="Gene3D" id="1.25.40.20">
    <property type="entry name" value="Ankyrin repeat-containing domain"/>
    <property type="match status" value="1"/>
</dbReference>
<dbReference type="SUPFAM" id="SSF48403">
    <property type="entry name" value="Ankyrin repeat"/>
    <property type="match status" value="1"/>
</dbReference>
<dbReference type="InterPro" id="IPR036770">
    <property type="entry name" value="Ankyrin_rpt-contain_sf"/>
</dbReference>
<evidence type="ECO:0000313" key="5">
    <source>
        <dbReference type="Proteomes" id="UP000694388"/>
    </source>
</evidence>
<dbReference type="Ensembl" id="ENSEBUT00000004973.1">
    <property type="protein sequence ID" value="ENSEBUP00000004535.1"/>
    <property type="gene ID" value="ENSEBUG00000003164.1"/>
</dbReference>